<feature type="region of interest" description="Disordered" evidence="5">
    <location>
        <begin position="512"/>
        <end position="543"/>
    </location>
</feature>
<protein>
    <recommendedName>
        <fullName evidence="6">KN homeodomain domain-containing protein</fullName>
    </recommendedName>
</protein>
<evidence type="ECO:0000313" key="8">
    <source>
        <dbReference type="Proteomes" id="UP000245884"/>
    </source>
</evidence>
<dbReference type="RefSeq" id="XP_025361747.1">
    <property type="nucleotide sequence ID" value="XM_025508295.1"/>
</dbReference>
<dbReference type="OrthoDB" id="250329at2759"/>
<dbReference type="Proteomes" id="UP000245884">
    <property type="component" value="Unassembled WGS sequence"/>
</dbReference>
<dbReference type="Pfam" id="PF05920">
    <property type="entry name" value="Homeobox_KN"/>
    <property type="match status" value="1"/>
</dbReference>
<organism evidence="7 8">
    <name type="scientific">Jaminaea rosea</name>
    <dbReference type="NCBI Taxonomy" id="1569628"/>
    <lineage>
        <taxon>Eukaryota</taxon>
        <taxon>Fungi</taxon>
        <taxon>Dikarya</taxon>
        <taxon>Basidiomycota</taxon>
        <taxon>Ustilaginomycotina</taxon>
        <taxon>Exobasidiomycetes</taxon>
        <taxon>Microstromatales</taxon>
        <taxon>Microstromatales incertae sedis</taxon>
        <taxon>Jaminaea</taxon>
    </lineage>
</organism>
<sequence>MSVDCLNHVIEQLLQCVKSNDVSALSTLASDFHAMGQELRRHRQDLQLSKAERRALIASAHRIAIFSTGLAEIERRNSQHLRDLATDCKELVATSELASTKTTSTLRHHQGTGTRGSQLRSQPPDSALNATVMRQWLLEHIDHPFPSNEDKRALADESNRRGVGTKGKLQPGQCTLWFINARRRSGWTLWARRFCRNEPPLTRAIVAAIQGRPILPTTKSEAGEGDEVDQIRQEQQPDRLEDLIDPADDVEKGLNPTQLAELCRHEFEQVIDWVEQGANQRVGDWMERLAEETKGVAVAKKGKGKSKKRAREEAQRKALAAAPKRARTSRAAQDKVRIRESDADDDSEDELPASPLAGKSTKGLPRVTGTQGCTSSDYSAMSSRNVSGGSISTAPTSLSASATLPETHKGNAASRPSSSGSSLAFSTDADGQAAPSALSHPWVQQYLEQQRAENAATMAAPPSPSNIRTATPSARDRPVRKLPARAAAATSAMASSSSNVFVPPTTAAAAVGANWGLPPTSSGSGRSPGVITIPEWSWTSRHN</sequence>
<evidence type="ECO:0000256" key="3">
    <source>
        <dbReference type="ARBA" id="ARBA00023155"/>
    </source>
</evidence>
<dbReference type="Gene3D" id="1.10.10.60">
    <property type="entry name" value="Homeodomain-like"/>
    <property type="match status" value="1"/>
</dbReference>
<feature type="compositionally biased region" description="Basic and acidic residues" evidence="5">
    <location>
        <begin position="147"/>
        <end position="160"/>
    </location>
</feature>
<dbReference type="SUPFAM" id="SSF46689">
    <property type="entry name" value="Homeodomain-like"/>
    <property type="match status" value="1"/>
</dbReference>
<keyword evidence="8" id="KW-1185">Reference proteome</keyword>
<feature type="region of interest" description="Disordered" evidence="5">
    <location>
        <begin position="99"/>
        <end position="125"/>
    </location>
</feature>
<feature type="region of interest" description="Disordered" evidence="5">
    <location>
        <begin position="451"/>
        <end position="479"/>
    </location>
</feature>
<feature type="compositionally biased region" description="Low complexity" evidence="5">
    <location>
        <begin position="512"/>
        <end position="529"/>
    </location>
</feature>
<feature type="compositionally biased region" description="Low complexity" evidence="5">
    <location>
        <begin position="412"/>
        <end position="429"/>
    </location>
</feature>
<comment type="similarity">
    <text evidence="1">Belongs to the TALE/M-ATYP homeobox family.</text>
</comment>
<evidence type="ECO:0000313" key="7">
    <source>
        <dbReference type="EMBL" id="PWN27135.1"/>
    </source>
</evidence>
<reference evidence="7 8" key="1">
    <citation type="journal article" date="2018" name="Mol. Biol. Evol.">
        <title>Broad Genomic Sampling Reveals a Smut Pathogenic Ancestry of the Fungal Clade Ustilaginomycotina.</title>
        <authorList>
            <person name="Kijpornyongpan T."/>
            <person name="Mondo S.J."/>
            <person name="Barry K."/>
            <person name="Sandor L."/>
            <person name="Lee J."/>
            <person name="Lipzen A."/>
            <person name="Pangilinan J."/>
            <person name="LaButti K."/>
            <person name="Hainaut M."/>
            <person name="Henrissat B."/>
            <person name="Grigoriev I.V."/>
            <person name="Spatafora J.W."/>
            <person name="Aime M.C."/>
        </authorList>
    </citation>
    <scope>NUCLEOTIDE SEQUENCE [LARGE SCALE GENOMIC DNA]</scope>
    <source>
        <strain evidence="7 8">MCA 5214</strain>
    </source>
</reference>
<feature type="compositionally biased region" description="Polar residues" evidence="5">
    <location>
        <begin position="99"/>
        <end position="124"/>
    </location>
</feature>
<dbReference type="GeneID" id="37030118"/>
<keyword evidence="2" id="KW-0238">DNA-binding</keyword>
<feature type="compositionally biased region" description="Basic residues" evidence="5">
    <location>
        <begin position="300"/>
        <end position="309"/>
    </location>
</feature>
<dbReference type="GO" id="GO:0006355">
    <property type="term" value="P:regulation of DNA-templated transcription"/>
    <property type="evidence" value="ECO:0007669"/>
    <property type="project" value="InterPro"/>
</dbReference>
<evidence type="ECO:0000259" key="6">
    <source>
        <dbReference type="Pfam" id="PF05920"/>
    </source>
</evidence>
<evidence type="ECO:0000256" key="5">
    <source>
        <dbReference type="SAM" id="MobiDB-lite"/>
    </source>
</evidence>
<evidence type="ECO:0000256" key="1">
    <source>
        <dbReference type="ARBA" id="ARBA00005800"/>
    </source>
</evidence>
<feature type="compositionally biased region" description="Low complexity" evidence="5">
    <location>
        <begin position="392"/>
        <end position="405"/>
    </location>
</feature>
<feature type="compositionally biased region" description="Basic and acidic residues" evidence="5">
    <location>
        <begin position="332"/>
        <end position="341"/>
    </location>
</feature>
<keyword evidence="4" id="KW-0539">Nucleus</keyword>
<dbReference type="STRING" id="1569628.A0A316UVI8"/>
<evidence type="ECO:0000256" key="4">
    <source>
        <dbReference type="ARBA" id="ARBA00023242"/>
    </source>
</evidence>
<dbReference type="AlphaFoldDB" id="A0A316UVI8"/>
<gene>
    <name evidence="7" type="ORF">BDZ90DRAFT_260801</name>
</gene>
<dbReference type="InterPro" id="IPR008422">
    <property type="entry name" value="KN_HD"/>
</dbReference>
<feature type="compositionally biased region" description="Polar residues" evidence="5">
    <location>
        <begin position="368"/>
        <end position="391"/>
    </location>
</feature>
<proteinExistence type="inferred from homology"/>
<name>A0A316UVI8_9BASI</name>
<feature type="region of interest" description="Disordered" evidence="5">
    <location>
        <begin position="147"/>
        <end position="167"/>
    </location>
</feature>
<feature type="region of interest" description="Disordered" evidence="5">
    <location>
        <begin position="296"/>
        <end position="437"/>
    </location>
</feature>
<dbReference type="GO" id="GO:0003677">
    <property type="term" value="F:DNA binding"/>
    <property type="evidence" value="ECO:0007669"/>
    <property type="project" value="UniProtKB-KW"/>
</dbReference>
<feature type="compositionally biased region" description="Acidic residues" evidence="5">
    <location>
        <begin position="342"/>
        <end position="351"/>
    </location>
</feature>
<dbReference type="InterPro" id="IPR009057">
    <property type="entry name" value="Homeodomain-like_sf"/>
</dbReference>
<accession>A0A316UVI8</accession>
<feature type="domain" description="KN homeodomain" evidence="6">
    <location>
        <begin position="136"/>
        <end position="184"/>
    </location>
</feature>
<evidence type="ECO:0000256" key="2">
    <source>
        <dbReference type="ARBA" id="ARBA00023125"/>
    </source>
</evidence>
<keyword evidence="3" id="KW-0371">Homeobox</keyword>
<dbReference type="EMBL" id="KZ819669">
    <property type="protein sequence ID" value="PWN27135.1"/>
    <property type="molecule type" value="Genomic_DNA"/>
</dbReference>